<evidence type="ECO:0000313" key="2">
    <source>
        <dbReference type="Proteomes" id="UP000193498"/>
    </source>
</evidence>
<gene>
    <name evidence="1" type="ORF">K493DRAFT_313559</name>
</gene>
<organism evidence="1 2">
    <name type="scientific">Basidiobolus meristosporus CBS 931.73</name>
    <dbReference type="NCBI Taxonomy" id="1314790"/>
    <lineage>
        <taxon>Eukaryota</taxon>
        <taxon>Fungi</taxon>
        <taxon>Fungi incertae sedis</taxon>
        <taxon>Zoopagomycota</taxon>
        <taxon>Entomophthoromycotina</taxon>
        <taxon>Basidiobolomycetes</taxon>
        <taxon>Basidiobolales</taxon>
        <taxon>Basidiobolaceae</taxon>
        <taxon>Basidiobolus</taxon>
    </lineage>
</organism>
<proteinExistence type="predicted"/>
<comment type="caution">
    <text evidence="1">The sequence shown here is derived from an EMBL/GenBank/DDBJ whole genome shotgun (WGS) entry which is preliminary data.</text>
</comment>
<evidence type="ECO:0000313" key="1">
    <source>
        <dbReference type="EMBL" id="ORX98628.1"/>
    </source>
</evidence>
<keyword evidence="2" id="KW-1185">Reference proteome</keyword>
<reference evidence="1 2" key="1">
    <citation type="submission" date="2016-07" db="EMBL/GenBank/DDBJ databases">
        <title>Pervasive Adenine N6-methylation of Active Genes in Fungi.</title>
        <authorList>
            <consortium name="DOE Joint Genome Institute"/>
            <person name="Mondo S.J."/>
            <person name="Dannebaum R.O."/>
            <person name="Kuo R.C."/>
            <person name="Labutti K."/>
            <person name="Haridas S."/>
            <person name="Kuo A."/>
            <person name="Salamov A."/>
            <person name="Ahrendt S.R."/>
            <person name="Lipzen A."/>
            <person name="Sullivan W."/>
            <person name="Andreopoulos W.B."/>
            <person name="Clum A."/>
            <person name="Lindquist E."/>
            <person name="Daum C."/>
            <person name="Ramamoorthy G.K."/>
            <person name="Gryganskyi A."/>
            <person name="Culley D."/>
            <person name="Magnuson J.K."/>
            <person name="James T.Y."/>
            <person name="O'Malley M.A."/>
            <person name="Stajich J.E."/>
            <person name="Spatafora J.W."/>
            <person name="Visel A."/>
            <person name="Grigoriev I.V."/>
        </authorList>
    </citation>
    <scope>NUCLEOTIDE SEQUENCE [LARGE SCALE GENOMIC DNA]</scope>
    <source>
        <strain evidence="1 2">CBS 931.73</strain>
    </source>
</reference>
<sequence length="58" mass="7035">MDDLLKYHSRLPMLITWGDNLWILTERYQLWLLGLESGQWLKNFPKKPPQRFKCLTVC</sequence>
<feature type="non-terminal residue" evidence="1">
    <location>
        <position position="58"/>
    </location>
</feature>
<protein>
    <submittedName>
        <fullName evidence="1">Uncharacterized protein</fullName>
    </submittedName>
</protein>
<name>A0A1Y1YKV8_9FUNG</name>
<dbReference type="Proteomes" id="UP000193498">
    <property type="component" value="Unassembled WGS sequence"/>
</dbReference>
<dbReference type="EMBL" id="MCFE01000110">
    <property type="protein sequence ID" value="ORX98628.1"/>
    <property type="molecule type" value="Genomic_DNA"/>
</dbReference>
<accession>A0A1Y1YKV8</accession>
<dbReference type="InParanoid" id="A0A1Y1YKV8"/>
<dbReference type="AlphaFoldDB" id="A0A1Y1YKV8"/>